<dbReference type="PANTHER" id="PTHR46851">
    <property type="entry name" value="OS01G0884500 PROTEIN"/>
    <property type="match status" value="1"/>
</dbReference>
<evidence type="ECO:0000313" key="7">
    <source>
        <dbReference type="Proteomes" id="UP000583929"/>
    </source>
</evidence>
<evidence type="ECO:0000256" key="2">
    <source>
        <dbReference type="ARBA" id="ARBA00022771"/>
    </source>
</evidence>
<protein>
    <submittedName>
        <fullName evidence="6">Uncharacterized protein</fullName>
    </submittedName>
</protein>
<dbReference type="AlphaFoldDB" id="A0A7J6I152"/>
<evidence type="ECO:0000259" key="4">
    <source>
        <dbReference type="PROSITE" id="PS51360"/>
    </source>
</evidence>
<dbReference type="InterPro" id="IPR011011">
    <property type="entry name" value="Znf_FYVE_PHD"/>
</dbReference>
<keyword evidence="7" id="KW-1185">Reference proteome</keyword>
<gene>
    <name evidence="6" type="ORF">G4B88_013786</name>
</gene>
<dbReference type="Pfam" id="PF02201">
    <property type="entry name" value="SWIB"/>
    <property type="match status" value="1"/>
</dbReference>
<evidence type="ECO:0000256" key="1">
    <source>
        <dbReference type="ARBA" id="ARBA00022723"/>
    </source>
</evidence>
<dbReference type="SMART" id="SM00249">
    <property type="entry name" value="PHD"/>
    <property type="match status" value="1"/>
</dbReference>
<dbReference type="Pfam" id="PF03126">
    <property type="entry name" value="Plus-3"/>
    <property type="match status" value="1"/>
</dbReference>
<reference evidence="6 7" key="1">
    <citation type="journal article" date="2020" name="bioRxiv">
        <title>Sequence and annotation of 42 cannabis genomes reveals extensive copy number variation in cannabinoid synthesis and pathogen resistance genes.</title>
        <authorList>
            <person name="Mckernan K.J."/>
            <person name="Helbert Y."/>
            <person name="Kane L.T."/>
            <person name="Ebling H."/>
            <person name="Zhang L."/>
            <person name="Liu B."/>
            <person name="Eaton Z."/>
            <person name="Mclaughlin S."/>
            <person name="Kingan S."/>
            <person name="Baybayan P."/>
            <person name="Concepcion G."/>
            <person name="Jordan M."/>
            <person name="Riva A."/>
            <person name="Barbazuk W."/>
            <person name="Harkins T."/>
        </authorList>
    </citation>
    <scope>NUCLEOTIDE SEQUENCE [LARGE SCALE GENOMIC DNA]</scope>
    <source>
        <strain evidence="7">cv. Jamaican Lion 4</strain>
        <tissue evidence="6">Leaf</tissue>
    </source>
</reference>
<dbReference type="SUPFAM" id="SSF159042">
    <property type="entry name" value="Plus3-like"/>
    <property type="match status" value="1"/>
</dbReference>
<dbReference type="PROSITE" id="PS51360">
    <property type="entry name" value="PLUS3"/>
    <property type="match status" value="1"/>
</dbReference>
<dbReference type="InterPro" id="IPR003121">
    <property type="entry name" value="SWIB_MDM2_domain"/>
</dbReference>
<sequence>MKKYFRKRKSKLNKEVEAEDWCFYCKDGGELLICDYGNCLKVYHPHCVGKDDSCLESGEHWFCGLHSCLMCYKTSKFQCFCCPNAFCAKCINSFEFVRVRDDSGFCKNCVRFILLAEQDEVYDSNGVKIDFKDRETREGLFKEYWDIVKEKEGLTLDDIHAANKRLKKNDGPVLIENSSDEEDSDFVVDESKGAVKRKPSAKSKISKKEEFIGWASKPLIEFLKYTGKDTTKQMSQYEVDAIVKGYIQEKNLFHPENKHKVLCDERLYSLFRKKSLIKKKIFFLLDAHFVENLDESESSDFIDEDVEHFQDSNQNVVMSCKKQRTVSPTRKYQEEETDQKEEADMRSCFASIISDNIKLIYLRRSLVEELSKQPENFEEKVVGSFVRVKTDPRDYRQKNSHQLLTVTGVERSSTGEILLKCSRMSFTEDFSICMLSDSDFTEEECQDFGEKIAKGVHKKLTVVEVEEKAKILHADITKHWIKRELIVLKNCIDHANEKGRRREYPLDRLENPSEQEKLLQELPKVTAEALEAEIETDDTGAKILYF</sequence>
<dbReference type="SUPFAM" id="SSF57903">
    <property type="entry name" value="FYVE/PHD zinc finger"/>
    <property type="match status" value="1"/>
</dbReference>
<dbReference type="PANTHER" id="PTHR46851:SF22">
    <property type="entry name" value="ZINC ION BINDING _ DNA BINDING PROTEIN"/>
    <property type="match status" value="1"/>
</dbReference>
<keyword evidence="3" id="KW-0862">Zinc</keyword>
<dbReference type="InterPro" id="IPR036885">
    <property type="entry name" value="SWIB_MDM2_dom_sf"/>
</dbReference>
<dbReference type="InterPro" id="IPR013083">
    <property type="entry name" value="Znf_RING/FYVE/PHD"/>
</dbReference>
<dbReference type="InterPro" id="IPR058668">
    <property type="entry name" value="NERD_dom"/>
</dbReference>
<dbReference type="SMART" id="SM00719">
    <property type="entry name" value="Plus3"/>
    <property type="match status" value="1"/>
</dbReference>
<dbReference type="EMBL" id="JAATIQ010000013">
    <property type="protein sequence ID" value="KAF4400945.1"/>
    <property type="molecule type" value="Genomic_DNA"/>
</dbReference>
<comment type="caution">
    <text evidence="6">The sequence shown here is derived from an EMBL/GenBank/DDBJ whole genome shotgun (WGS) entry which is preliminary data.</text>
</comment>
<dbReference type="SUPFAM" id="SSF47592">
    <property type="entry name" value="SWIB/MDM2 domain"/>
    <property type="match status" value="1"/>
</dbReference>
<keyword evidence="2" id="KW-0863">Zinc-finger</keyword>
<proteinExistence type="predicted"/>
<organism evidence="6 7">
    <name type="scientific">Cannabis sativa</name>
    <name type="common">Hemp</name>
    <name type="synonym">Marijuana</name>
    <dbReference type="NCBI Taxonomy" id="3483"/>
    <lineage>
        <taxon>Eukaryota</taxon>
        <taxon>Viridiplantae</taxon>
        <taxon>Streptophyta</taxon>
        <taxon>Embryophyta</taxon>
        <taxon>Tracheophyta</taxon>
        <taxon>Spermatophyta</taxon>
        <taxon>Magnoliopsida</taxon>
        <taxon>eudicotyledons</taxon>
        <taxon>Gunneridae</taxon>
        <taxon>Pentapetalae</taxon>
        <taxon>rosids</taxon>
        <taxon>fabids</taxon>
        <taxon>Rosales</taxon>
        <taxon>Cannabaceae</taxon>
        <taxon>Cannabis</taxon>
    </lineage>
</organism>
<evidence type="ECO:0000259" key="5">
    <source>
        <dbReference type="PROSITE" id="PS51925"/>
    </source>
</evidence>
<dbReference type="InterPro" id="IPR036128">
    <property type="entry name" value="Plus3-like_sf"/>
</dbReference>
<dbReference type="GO" id="GO:0008270">
    <property type="term" value="F:zinc ion binding"/>
    <property type="evidence" value="ECO:0007669"/>
    <property type="project" value="UniProtKB-KW"/>
</dbReference>
<evidence type="ECO:0000256" key="3">
    <source>
        <dbReference type="ARBA" id="ARBA00022833"/>
    </source>
</evidence>
<keyword evidence="1" id="KW-0479">Metal-binding</keyword>
<evidence type="ECO:0000313" key="6">
    <source>
        <dbReference type="EMBL" id="KAF4400945.1"/>
    </source>
</evidence>
<feature type="domain" description="DM2" evidence="5">
    <location>
        <begin position="208"/>
        <end position="291"/>
    </location>
</feature>
<dbReference type="CDD" id="cd15568">
    <property type="entry name" value="PHD5_NSD"/>
    <property type="match status" value="1"/>
</dbReference>
<feature type="domain" description="Plus3" evidence="4">
    <location>
        <begin position="351"/>
        <end position="477"/>
    </location>
</feature>
<dbReference type="InterPro" id="IPR045894">
    <property type="entry name" value="At5g08430-like"/>
</dbReference>
<dbReference type="PROSITE" id="PS51925">
    <property type="entry name" value="SWIB_MDM2"/>
    <property type="match status" value="1"/>
</dbReference>
<dbReference type="Proteomes" id="UP000583929">
    <property type="component" value="Unassembled WGS sequence"/>
</dbReference>
<dbReference type="Gene3D" id="3.90.70.200">
    <property type="entry name" value="Plus-3 domain"/>
    <property type="match status" value="1"/>
</dbReference>
<dbReference type="InterPro" id="IPR004343">
    <property type="entry name" value="Plus-3_dom"/>
</dbReference>
<accession>A0A7J6I152</accession>
<dbReference type="Gene3D" id="3.30.40.10">
    <property type="entry name" value="Zinc/RING finger domain, C3HC4 (zinc finger)"/>
    <property type="match status" value="1"/>
</dbReference>
<dbReference type="Gene3D" id="1.10.245.10">
    <property type="entry name" value="SWIB/MDM2 domain"/>
    <property type="match status" value="1"/>
</dbReference>
<dbReference type="InterPro" id="IPR001965">
    <property type="entry name" value="Znf_PHD"/>
</dbReference>
<name>A0A7J6I152_CANSA</name>
<dbReference type="Pfam" id="PF25980">
    <property type="entry name" value="NERD_plant"/>
    <property type="match status" value="1"/>
</dbReference>
<dbReference type="CDD" id="cd10567">
    <property type="entry name" value="SWIB-MDM2_like"/>
    <property type="match status" value="1"/>
</dbReference>
<dbReference type="GO" id="GO:0003677">
    <property type="term" value="F:DNA binding"/>
    <property type="evidence" value="ECO:0007669"/>
    <property type="project" value="InterPro"/>
</dbReference>